<evidence type="ECO:0000313" key="4">
    <source>
        <dbReference type="Proteomes" id="UP000194450"/>
    </source>
</evidence>
<evidence type="ECO:0000256" key="2">
    <source>
        <dbReference type="SAM" id="Phobius"/>
    </source>
</evidence>
<feature type="compositionally biased region" description="Acidic residues" evidence="1">
    <location>
        <begin position="50"/>
        <end position="85"/>
    </location>
</feature>
<gene>
    <name evidence="3" type="ORF">SAMN06297229_2177</name>
</gene>
<dbReference type="OrthoDB" id="5502479at2"/>
<keyword evidence="2" id="KW-0472">Membrane</keyword>
<dbReference type="Proteomes" id="UP000194450">
    <property type="component" value="Unassembled WGS sequence"/>
</dbReference>
<proteinExistence type="predicted"/>
<keyword evidence="2" id="KW-0812">Transmembrane</keyword>
<organism evidence="3 4">
    <name type="scientific">Pseudidiomarina planktonica</name>
    <dbReference type="NCBI Taxonomy" id="1323738"/>
    <lineage>
        <taxon>Bacteria</taxon>
        <taxon>Pseudomonadati</taxon>
        <taxon>Pseudomonadota</taxon>
        <taxon>Gammaproteobacteria</taxon>
        <taxon>Alteromonadales</taxon>
        <taxon>Idiomarinaceae</taxon>
        <taxon>Pseudidiomarina</taxon>
    </lineage>
</organism>
<accession>A0A1Y6FX39</accession>
<keyword evidence="4" id="KW-1185">Reference proteome</keyword>
<dbReference type="AlphaFoldDB" id="A0A1Y6FX39"/>
<feature type="region of interest" description="Disordered" evidence="1">
    <location>
        <begin position="35"/>
        <end position="91"/>
    </location>
</feature>
<name>A0A1Y6FX39_9GAMM</name>
<sequence>MSDDQNGTRKTGLIVSGLIVVVIIVGLAWWLTSSEPEPVREQVEQPQVESESEPEPAPDPEPELDPMPVEEVEPPTTEPEPEPEPELPPLNQSTDVLLADLKEQEVIVEPVASRSVISDLVVFVDNARNGLMLNDKALVSRPDGRFSVIEMDDKLFIDERSYDRYNAVADWAVSLDVDALLQIYQTYKPLLRDAYGEIGYPDADIDAAFIEAIDVVLATPLVEGMIQVEDDEVMYTYADPSLEALPPIQKQLLRMGYANATQVKEKLRALRTELANQ</sequence>
<reference evidence="4" key="1">
    <citation type="submission" date="2017-04" db="EMBL/GenBank/DDBJ databases">
        <authorList>
            <person name="Varghese N."/>
            <person name="Submissions S."/>
        </authorList>
    </citation>
    <scope>NUCLEOTIDE SEQUENCE [LARGE SCALE GENOMIC DNA]</scope>
</reference>
<dbReference type="RefSeq" id="WP_086435311.1">
    <property type="nucleotide sequence ID" value="NZ_FXWH01000003.1"/>
</dbReference>
<dbReference type="InterPro" id="IPR021382">
    <property type="entry name" value="DUF3014"/>
</dbReference>
<evidence type="ECO:0008006" key="5">
    <source>
        <dbReference type="Google" id="ProtNLM"/>
    </source>
</evidence>
<protein>
    <recommendedName>
        <fullName evidence="5">DUF3014 domain-containing protein</fullName>
    </recommendedName>
</protein>
<evidence type="ECO:0000313" key="3">
    <source>
        <dbReference type="EMBL" id="SMQ80416.1"/>
    </source>
</evidence>
<dbReference type="Pfam" id="PF11219">
    <property type="entry name" value="DUF3014"/>
    <property type="match status" value="1"/>
</dbReference>
<keyword evidence="2" id="KW-1133">Transmembrane helix</keyword>
<evidence type="ECO:0000256" key="1">
    <source>
        <dbReference type="SAM" id="MobiDB-lite"/>
    </source>
</evidence>
<dbReference type="EMBL" id="FXWH01000003">
    <property type="protein sequence ID" value="SMQ80416.1"/>
    <property type="molecule type" value="Genomic_DNA"/>
</dbReference>
<feature type="transmembrane region" description="Helical" evidence="2">
    <location>
        <begin position="12"/>
        <end position="31"/>
    </location>
</feature>